<feature type="transmembrane region" description="Helical" evidence="6">
    <location>
        <begin position="198"/>
        <end position="220"/>
    </location>
</feature>
<dbReference type="PANTHER" id="PTHR11785:SF353">
    <property type="entry name" value="METHIONINE TRANSPORTER (EUROFUNG)"/>
    <property type="match status" value="1"/>
</dbReference>
<organism evidence="7 8">
    <name type="scientific">Extremus antarcticus</name>
    <dbReference type="NCBI Taxonomy" id="702011"/>
    <lineage>
        <taxon>Eukaryota</taxon>
        <taxon>Fungi</taxon>
        <taxon>Dikarya</taxon>
        <taxon>Ascomycota</taxon>
        <taxon>Pezizomycotina</taxon>
        <taxon>Dothideomycetes</taxon>
        <taxon>Dothideomycetidae</taxon>
        <taxon>Mycosphaerellales</taxon>
        <taxon>Extremaceae</taxon>
        <taxon>Extremus</taxon>
    </lineage>
</organism>
<evidence type="ECO:0000256" key="6">
    <source>
        <dbReference type="SAM" id="Phobius"/>
    </source>
</evidence>
<feature type="compositionally biased region" description="Basic and acidic residues" evidence="5">
    <location>
        <begin position="525"/>
        <end position="541"/>
    </location>
</feature>
<dbReference type="InterPro" id="IPR002293">
    <property type="entry name" value="AA/rel_permease1"/>
</dbReference>
<feature type="transmembrane region" description="Helical" evidence="6">
    <location>
        <begin position="44"/>
        <end position="64"/>
    </location>
</feature>
<evidence type="ECO:0000256" key="5">
    <source>
        <dbReference type="SAM" id="MobiDB-lite"/>
    </source>
</evidence>
<feature type="transmembrane region" description="Helical" evidence="6">
    <location>
        <begin position="329"/>
        <end position="348"/>
    </location>
</feature>
<dbReference type="GO" id="GO:0015179">
    <property type="term" value="F:L-amino acid transmembrane transporter activity"/>
    <property type="evidence" value="ECO:0007669"/>
    <property type="project" value="TreeGrafter"/>
</dbReference>
<feature type="transmembrane region" description="Helical" evidence="6">
    <location>
        <begin position="290"/>
        <end position="308"/>
    </location>
</feature>
<sequence>MPQRRVRGEAEPRGVPRSGGEKNFLEFMFPDADLRLPHIRTTCCFAMIFTLMYNLSANAIAFGLQVLTASGHYDKDSGLIPGRGAVLGIAIAVLSFIVLLHTFSRRGGILVNNAFAVVKVGGLLVMVCLALAYAGGRFGGPGTAVRNNFTVDVWETNRSDVSSWSRSLTLCKYSFWGFEQPFYILAEAKSPRKYFPKYTVLALLSTVLLYMLLNISYLLVVDKADIIPPFGEIPSSANMATLFFDRLFGDDHKKASRAMAAIIAVSIFGNLWVMTFTAARVKQEIAKEGILPFSFYIATSYNTPYGIWRRRMSKTPVLDEEVEQAPTAAFGLHWFTSVLLIVLISPIVDPRKSYSALVSLYSYTVISLLGCWVSIGLLRVKLRKTRWHWQERRQYRPWLSPLHAIVFGMATAFMLIAAFIPPGPDSPFLKSVTGIAWYIVPVVGISAPLWGMLWYWGLLCYEWKIGRHLVVSREAYWQPDPDCPGEFAQQAEIIDHTWQITLRSEMVNDFERSHAIAEKLEGSAIEQQRHSMDGDDPRLEGLGRGNKNLARAHRVPMMSERRLSDSFE</sequence>
<comment type="subcellular location">
    <subcellularLocation>
        <location evidence="1">Membrane</location>
        <topology evidence="1">Multi-pass membrane protein</topology>
    </subcellularLocation>
</comment>
<accession>A0AAJ0G603</accession>
<comment type="caution">
    <text evidence="7">The sequence shown here is derived from an EMBL/GenBank/DDBJ whole genome shotgun (WGS) entry which is preliminary data.</text>
</comment>
<feature type="transmembrane region" description="Helical" evidence="6">
    <location>
        <begin position="360"/>
        <end position="378"/>
    </location>
</feature>
<dbReference type="GO" id="GO:0016020">
    <property type="term" value="C:membrane"/>
    <property type="evidence" value="ECO:0007669"/>
    <property type="project" value="UniProtKB-SubCell"/>
</dbReference>
<evidence type="ECO:0000256" key="4">
    <source>
        <dbReference type="ARBA" id="ARBA00023136"/>
    </source>
</evidence>
<evidence type="ECO:0000313" key="7">
    <source>
        <dbReference type="EMBL" id="KAK3049869.1"/>
    </source>
</evidence>
<feature type="transmembrane region" description="Helical" evidence="6">
    <location>
        <begin position="115"/>
        <end position="134"/>
    </location>
</feature>
<dbReference type="AlphaFoldDB" id="A0AAJ0G603"/>
<evidence type="ECO:0000256" key="2">
    <source>
        <dbReference type="ARBA" id="ARBA00022692"/>
    </source>
</evidence>
<gene>
    <name evidence="7" type="ORF">LTR09_008789</name>
</gene>
<feature type="transmembrane region" description="Helical" evidence="6">
    <location>
        <begin position="398"/>
        <end position="420"/>
    </location>
</feature>
<name>A0AAJ0G603_9PEZI</name>
<evidence type="ECO:0000256" key="3">
    <source>
        <dbReference type="ARBA" id="ARBA00022989"/>
    </source>
</evidence>
<keyword evidence="4 6" id="KW-0472">Membrane</keyword>
<protein>
    <submittedName>
        <fullName evidence="7">Uncharacterized protein</fullName>
    </submittedName>
</protein>
<dbReference type="Gene3D" id="1.20.1740.10">
    <property type="entry name" value="Amino acid/polyamine transporter I"/>
    <property type="match status" value="1"/>
</dbReference>
<evidence type="ECO:0000313" key="8">
    <source>
        <dbReference type="Proteomes" id="UP001271007"/>
    </source>
</evidence>
<feature type="transmembrane region" description="Helical" evidence="6">
    <location>
        <begin position="84"/>
        <end position="103"/>
    </location>
</feature>
<reference evidence="7" key="1">
    <citation type="submission" date="2023-04" db="EMBL/GenBank/DDBJ databases">
        <title>Black Yeasts Isolated from many extreme environments.</title>
        <authorList>
            <person name="Coleine C."/>
            <person name="Stajich J.E."/>
            <person name="Selbmann L."/>
        </authorList>
    </citation>
    <scope>NUCLEOTIDE SEQUENCE</scope>
    <source>
        <strain evidence="7">CCFEE 5312</strain>
    </source>
</reference>
<proteinExistence type="predicted"/>
<evidence type="ECO:0000256" key="1">
    <source>
        <dbReference type="ARBA" id="ARBA00004141"/>
    </source>
</evidence>
<keyword evidence="8" id="KW-1185">Reference proteome</keyword>
<feature type="region of interest" description="Disordered" evidence="5">
    <location>
        <begin position="525"/>
        <end position="545"/>
    </location>
</feature>
<dbReference type="Proteomes" id="UP001271007">
    <property type="component" value="Unassembled WGS sequence"/>
</dbReference>
<feature type="transmembrane region" description="Helical" evidence="6">
    <location>
        <begin position="258"/>
        <end position="278"/>
    </location>
</feature>
<dbReference type="InterPro" id="IPR050598">
    <property type="entry name" value="AminoAcid_Transporter"/>
</dbReference>
<dbReference type="Pfam" id="PF13520">
    <property type="entry name" value="AA_permease_2"/>
    <property type="match status" value="1"/>
</dbReference>
<keyword evidence="3 6" id="KW-1133">Transmembrane helix</keyword>
<dbReference type="PANTHER" id="PTHR11785">
    <property type="entry name" value="AMINO ACID TRANSPORTER"/>
    <property type="match status" value="1"/>
</dbReference>
<keyword evidence="2 6" id="KW-0812">Transmembrane</keyword>
<feature type="transmembrane region" description="Helical" evidence="6">
    <location>
        <begin position="435"/>
        <end position="458"/>
    </location>
</feature>
<dbReference type="EMBL" id="JAWDJX010000036">
    <property type="protein sequence ID" value="KAK3049869.1"/>
    <property type="molecule type" value="Genomic_DNA"/>
</dbReference>